<evidence type="ECO:0000256" key="2">
    <source>
        <dbReference type="ARBA" id="ARBA00004613"/>
    </source>
</evidence>
<dbReference type="OrthoDB" id="733404at2"/>
<dbReference type="GO" id="GO:0005615">
    <property type="term" value="C:extracellular space"/>
    <property type="evidence" value="ECO:0007669"/>
    <property type="project" value="InterPro"/>
</dbReference>
<feature type="domain" description="Peptidase M10 serralysin C-terminal" evidence="10">
    <location>
        <begin position="252"/>
        <end position="475"/>
    </location>
</feature>
<gene>
    <name evidence="11" type="primary">prtC_3</name>
    <name evidence="11" type="ORF">TRIHO_15640</name>
</gene>
<dbReference type="InterPro" id="IPR018511">
    <property type="entry name" value="Hemolysin-typ_Ca-bd_CS"/>
</dbReference>
<keyword evidence="5" id="KW-0479">Metal-binding</keyword>
<dbReference type="InterPro" id="IPR034033">
    <property type="entry name" value="Serralysin-like"/>
</dbReference>
<proteinExistence type="predicted"/>
<dbReference type="AlphaFoldDB" id="A0A132BYS8"/>
<accession>A0A132BYS8</accession>
<comment type="cofactor">
    <cofactor evidence="1">
        <name>Ca(2+)</name>
        <dbReference type="ChEBI" id="CHEBI:29108"/>
    </cofactor>
</comment>
<dbReference type="Pfam" id="PF08548">
    <property type="entry name" value="Peptidase_M10_C"/>
    <property type="match status" value="1"/>
</dbReference>
<evidence type="ECO:0000259" key="9">
    <source>
        <dbReference type="Pfam" id="PF00413"/>
    </source>
</evidence>
<dbReference type="PANTHER" id="PTHR38340">
    <property type="entry name" value="S-LAYER PROTEIN"/>
    <property type="match status" value="1"/>
</dbReference>
<dbReference type="InterPro" id="IPR050557">
    <property type="entry name" value="RTX_toxin/Mannuronan_C5-epim"/>
</dbReference>
<dbReference type="PRINTS" id="PR00313">
    <property type="entry name" value="CABNDNGRPT"/>
</dbReference>
<dbReference type="InterPro" id="IPR001343">
    <property type="entry name" value="Hemolysn_Ca-bd"/>
</dbReference>
<evidence type="ECO:0000256" key="7">
    <source>
        <dbReference type="ARBA" id="ARBA00022801"/>
    </source>
</evidence>
<organism evidence="11 12">
    <name type="scientific">Tritonibacter horizontis</name>
    <dbReference type="NCBI Taxonomy" id="1768241"/>
    <lineage>
        <taxon>Bacteria</taxon>
        <taxon>Pseudomonadati</taxon>
        <taxon>Pseudomonadota</taxon>
        <taxon>Alphaproteobacteria</taxon>
        <taxon>Rhodobacterales</taxon>
        <taxon>Paracoccaceae</taxon>
        <taxon>Tritonibacter</taxon>
    </lineage>
</organism>
<evidence type="ECO:0000259" key="10">
    <source>
        <dbReference type="Pfam" id="PF08548"/>
    </source>
</evidence>
<reference evidence="11 12" key="1">
    <citation type="submission" date="2015-12" db="EMBL/GenBank/DDBJ databases">
        <title>Genome sequence of the marine Rhodobacteraceae strain O3.65, Candidatus Tritonibacter horizontis.</title>
        <authorList>
            <person name="Poehlein A."/>
            <person name="Giebel H.A."/>
            <person name="Voget S."/>
            <person name="Brinkhoff T."/>
        </authorList>
    </citation>
    <scope>NUCLEOTIDE SEQUENCE [LARGE SCALE GENOMIC DNA]</scope>
    <source>
        <strain evidence="11 12">O3.65</strain>
    </source>
</reference>
<evidence type="ECO:0000313" key="11">
    <source>
        <dbReference type="EMBL" id="KUP93541.1"/>
    </source>
</evidence>
<dbReference type="Gene3D" id="3.40.390.10">
    <property type="entry name" value="Collagenase (Catalytic Domain)"/>
    <property type="match status" value="1"/>
</dbReference>
<feature type="domain" description="Peptidase M10 metallopeptidase" evidence="9">
    <location>
        <begin position="114"/>
        <end position="192"/>
    </location>
</feature>
<dbReference type="InterPro" id="IPR011049">
    <property type="entry name" value="Serralysin-like_metalloprot_C"/>
</dbReference>
<dbReference type="GO" id="GO:0008237">
    <property type="term" value="F:metallopeptidase activity"/>
    <property type="evidence" value="ECO:0007669"/>
    <property type="project" value="InterPro"/>
</dbReference>
<evidence type="ECO:0000256" key="8">
    <source>
        <dbReference type="ARBA" id="ARBA00022833"/>
    </source>
</evidence>
<evidence type="ECO:0000256" key="3">
    <source>
        <dbReference type="ARBA" id="ARBA00022525"/>
    </source>
</evidence>
<protein>
    <submittedName>
        <fullName evidence="11">Serralysin C</fullName>
        <ecNumber evidence="11">3.4.24.40</ecNumber>
    </submittedName>
</protein>
<keyword evidence="6" id="KW-0677">Repeat</keyword>
<dbReference type="RefSeq" id="WP_068241799.1">
    <property type="nucleotide sequence ID" value="NZ_LPUY01000049.1"/>
</dbReference>
<dbReference type="InterPro" id="IPR013858">
    <property type="entry name" value="Peptidase_M10B_C"/>
</dbReference>
<dbReference type="GO" id="GO:0005509">
    <property type="term" value="F:calcium ion binding"/>
    <property type="evidence" value="ECO:0007669"/>
    <property type="project" value="InterPro"/>
</dbReference>
<keyword evidence="4" id="KW-0645">Protease</keyword>
<keyword evidence="12" id="KW-1185">Reference proteome</keyword>
<dbReference type="Pfam" id="PF00353">
    <property type="entry name" value="HemolysinCabind"/>
    <property type="match status" value="2"/>
</dbReference>
<dbReference type="InterPro" id="IPR001818">
    <property type="entry name" value="Pept_M10_metallopeptidase"/>
</dbReference>
<keyword evidence="7 11" id="KW-0378">Hydrolase</keyword>
<keyword evidence="3" id="KW-0964">Secreted</keyword>
<comment type="caution">
    <text evidence="11">The sequence shown here is derived from an EMBL/GenBank/DDBJ whole genome shotgun (WGS) entry which is preliminary data.</text>
</comment>
<evidence type="ECO:0000256" key="5">
    <source>
        <dbReference type="ARBA" id="ARBA00022723"/>
    </source>
</evidence>
<dbReference type="EC" id="3.4.24.40" evidence="11"/>
<dbReference type="CDD" id="cd04277">
    <property type="entry name" value="ZnMc_serralysin_like"/>
    <property type="match status" value="1"/>
</dbReference>
<dbReference type="InterPro" id="IPR024079">
    <property type="entry name" value="MetalloPept_cat_dom_sf"/>
</dbReference>
<dbReference type="PROSITE" id="PS00330">
    <property type="entry name" value="HEMOLYSIN_CALCIUM"/>
    <property type="match status" value="2"/>
</dbReference>
<evidence type="ECO:0000256" key="1">
    <source>
        <dbReference type="ARBA" id="ARBA00001913"/>
    </source>
</evidence>
<sequence length="507" mass="54464">MCDLCSLTQTFEPTRHATSDATAEAWRLNGWVLEGLTWPGDTDEEEEETPPELPTATLDEMASYLTTGFWAEADEDSRSFAEVIGNSSDHVITVDLTALTTAGQRLARWALDSWETMADVQFTEVQSGGDIQFDDNQDGAFVTYEEDGFGRLQANLNVSVSWLQTYGTSMDSYVFNTYVHEIGHTLGLGHLGNYNGASGSMSFANDSYQASVMSYIPQDQNDTVEASYAEAAGPMIVDILAIQQLYGASTVTAGATTWGVDGLYSRQFTTLLSQDDETGPIGFAIYDADTDLDGDGLVDVDLIDLSPSITDDRLDLTAERFSDIGGLTGNLAMARGTVIENARMGQGNDTVLGNAADNVIWGRAGRDRLEGGAGEDRLIGGAGRDRLYGGSMDDRLLGKNGRDYLDGGEGNDILRGGNGADRFFYGFGHDRDKIKDFTLGEDQLLFSGLDFGRENADALVARYGSVNGKGVVLDFGSDATGLASADDVLILHGIYDLAALADDIVFV</sequence>
<evidence type="ECO:0000256" key="6">
    <source>
        <dbReference type="ARBA" id="ARBA00022737"/>
    </source>
</evidence>
<dbReference type="Gene3D" id="2.150.10.10">
    <property type="entry name" value="Serralysin-like metalloprotease, C-terminal"/>
    <property type="match status" value="2"/>
</dbReference>
<dbReference type="EMBL" id="LPUY01000049">
    <property type="protein sequence ID" value="KUP93541.1"/>
    <property type="molecule type" value="Genomic_DNA"/>
</dbReference>
<evidence type="ECO:0000256" key="4">
    <source>
        <dbReference type="ARBA" id="ARBA00022670"/>
    </source>
</evidence>
<dbReference type="Pfam" id="PF00413">
    <property type="entry name" value="Peptidase_M10"/>
    <property type="match status" value="1"/>
</dbReference>
<evidence type="ECO:0000313" key="12">
    <source>
        <dbReference type="Proteomes" id="UP000068382"/>
    </source>
</evidence>
<comment type="subcellular location">
    <subcellularLocation>
        <location evidence="2">Secreted</location>
    </subcellularLocation>
</comment>
<dbReference type="PANTHER" id="PTHR38340:SF1">
    <property type="entry name" value="S-LAYER PROTEIN"/>
    <property type="match status" value="1"/>
</dbReference>
<dbReference type="PATRIC" id="fig|1768241.3.peg.1640"/>
<dbReference type="Proteomes" id="UP000068382">
    <property type="component" value="Unassembled WGS sequence"/>
</dbReference>
<keyword evidence="8" id="KW-0862">Zinc</keyword>
<dbReference type="SUPFAM" id="SSF51120">
    <property type="entry name" value="beta-Roll"/>
    <property type="match status" value="2"/>
</dbReference>
<dbReference type="SUPFAM" id="SSF55486">
    <property type="entry name" value="Metalloproteases ('zincins'), catalytic domain"/>
    <property type="match status" value="1"/>
</dbReference>
<name>A0A132BYS8_9RHOB</name>